<evidence type="ECO:0000256" key="2">
    <source>
        <dbReference type="ARBA" id="ARBA00022723"/>
    </source>
</evidence>
<keyword evidence="4" id="KW-0560">Oxidoreductase</keyword>
<comment type="caution">
    <text evidence="5">The sequence shown here is derived from an EMBL/GenBank/DDBJ whole genome shotgun (WGS) entry which is preliminary data.</text>
</comment>
<dbReference type="AlphaFoldDB" id="A0AAV4RFK4"/>
<evidence type="ECO:0000313" key="6">
    <source>
        <dbReference type="Proteomes" id="UP001054945"/>
    </source>
</evidence>
<evidence type="ECO:0000313" key="5">
    <source>
        <dbReference type="EMBL" id="GIY20260.1"/>
    </source>
</evidence>
<dbReference type="GO" id="GO:0020037">
    <property type="term" value="F:heme binding"/>
    <property type="evidence" value="ECO:0007669"/>
    <property type="project" value="InterPro"/>
</dbReference>
<dbReference type="Pfam" id="PF00067">
    <property type="entry name" value="p450"/>
    <property type="match status" value="1"/>
</dbReference>
<reference evidence="5 6" key="1">
    <citation type="submission" date="2021-06" db="EMBL/GenBank/DDBJ databases">
        <title>Caerostris extrusa draft genome.</title>
        <authorList>
            <person name="Kono N."/>
            <person name="Arakawa K."/>
        </authorList>
    </citation>
    <scope>NUCLEOTIDE SEQUENCE [LARGE SCALE GENOMIC DNA]</scope>
</reference>
<dbReference type="EMBL" id="BPLR01007861">
    <property type="protein sequence ID" value="GIY20260.1"/>
    <property type="molecule type" value="Genomic_DNA"/>
</dbReference>
<dbReference type="GO" id="GO:0016705">
    <property type="term" value="F:oxidoreductase activity, acting on paired donors, with incorporation or reduction of molecular oxygen"/>
    <property type="evidence" value="ECO:0007669"/>
    <property type="project" value="InterPro"/>
</dbReference>
<protein>
    <submittedName>
        <fullName evidence="5">Uncharacterized protein</fullName>
    </submittedName>
</protein>
<dbReference type="GO" id="GO:0005506">
    <property type="term" value="F:iron ion binding"/>
    <property type="evidence" value="ECO:0007669"/>
    <property type="project" value="InterPro"/>
</dbReference>
<evidence type="ECO:0000256" key="1">
    <source>
        <dbReference type="ARBA" id="ARBA00010617"/>
    </source>
</evidence>
<proteinExistence type="inferred from homology"/>
<dbReference type="Gene3D" id="1.10.630.10">
    <property type="entry name" value="Cytochrome P450"/>
    <property type="match status" value="1"/>
</dbReference>
<name>A0AAV4RFK4_CAEEX</name>
<evidence type="ECO:0000256" key="3">
    <source>
        <dbReference type="ARBA" id="ARBA00023004"/>
    </source>
</evidence>
<dbReference type="PANTHER" id="PTHR24300">
    <property type="entry name" value="CYTOCHROME P450 508A4-RELATED"/>
    <property type="match status" value="1"/>
</dbReference>
<keyword evidence="4" id="KW-0503">Monooxygenase</keyword>
<accession>A0AAV4RFK4</accession>
<keyword evidence="6" id="KW-1185">Reference proteome</keyword>
<organism evidence="5 6">
    <name type="scientific">Caerostris extrusa</name>
    <name type="common">Bark spider</name>
    <name type="synonym">Caerostris bankana</name>
    <dbReference type="NCBI Taxonomy" id="172846"/>
    <lineage>
        <taxon>Eukaryota</taxon>
        <taxon>Metazoa</taxon>
        <taxon>Ecdysozoa</taxon>
        <taxon>Arthropoda</taxon>
        <taxon>Chelicerata</taxon>
        <taxon>Arachnida</taxon>
        <taxon>Araneae</taxon>
        <taxon>Araneomorphae</taxon>
        <taxon>Entelegynae</taxon>
        <taxon>Araneoidea</taxon>
        <taxon>Araneidae</taxon>
        <taxon>Caerostris</taxon>
    </lineage>
</organism>
<dbReference type="InterPro" id="IPR050182">
    <property type="entry name" value="Cytochrome_P450_fam2"/>
</dbReference>
<dbReference type="InterPro" id="IPR036396">
    <property type="entry name" value="Cyt_P450_sf"/>
</dbReference>
<dbReference type="GO" id="GO:0004497">
    <property type="term" value="F:monooxygenase activity"/>
    <property type="evidence" value="ECO:0007669"/>
    <property type="project" value="UniProtKB-KW"/>
</dbReference>
<comment type="similarity">
    <text evidence="1">Belongs to the cytochrome P450 family.</text>
</comment>
<dbReference type="Proteomes" id="UP001054945">
    <property type="component" value="Unassembled WGS sequence"/>
</dbReference>
<dbReference type="SUPFAM" id="SSF48264">
    <property type="entry name" value="Cytochrome P450"/>
    <property type="match status" value="1"/>
</dbReference>
<gene>
    <name evidence="5" type="ORF">CEXT_452911</name>
</gene>
<dbReference type="InterPro" id="IPR001128">
    <property type="entry name" value="Cyt_P450"/>
</dbReference>
<sequence length="136" mass="15491">MNLTPRAALFFVIDVLNDGKTTEDIKVRGYDIPKNTIIIAVLSAIHNESKYWKTPEKFIPERFIDEDGALVTKPEGWVPFSYEANSAIFNNQELGLTELLYLKHKVLDENPSEANNLIFNNQELGLNKMLYETQGS</sequence>
<keyword evidence="3" id="KW-0408">Iron</keyword>
<keyword evidence="2" id="KW-0479">Metal-binding</keyword>
<evidence type="ECO:0000256" key="4">
    <source>
        <dbReference type="ARBA" id="ARBA00023033"/>
    </source>
</evidence>